<protein>
    <submittedName>
        <fullName evidence="2">Uncharacterized protein</fullName>
    </submittedName>
</protein>
<reference evidence="2" key="1">
    <citation type="submission" date="2020-07" db="EMBL/GenBank/DDBJ databases">
        <authorList>
            <person name="Lin J."/>
        </authorList>
    </citation>
    <scope>NUCLEOTIDE SEQUENCE</scope>
</reference>
<organism evidence="2">
    <name type="scientific">Ananas comosus var. bracteatus</name>
    <name type="common">red pineapple</name>
    <dbReference type="NCBI Taxonomy" id="296719"/>
    <lineage>
        <taxon>Eukaryota</taxon>
        <taxon>Viridiplantae</taxon>
        <taxon>Streptophyta</taxon>
        <taxon>Embryophyta</taxon>
        <taxon>Tracheophyta</taxon>
        <taxon>Spermatophyta</taxon>
        <taxon>Magnoliopsida</taxon>
        <taxon>Liliopsida</taxon>
        <taxon>Poales</taxon>
        <taxon>Bromeliaceae</taxon>
        <taxon>Bromelioideae</taxon>
        <taxon>Ananas</taxon>
    </lineage>
</organism>
<gene>
    <name evidence="2" type="ORF">CB5_LOCUS14093</name>
</gene>
<name>A0A6V7PJ32_ANACO</name>
<dbReference type="PANTHER" id="PTHR38932">
    <property type="entry name" value="BNAC03G64660D PROTEIN"/>
    <property type="match status" value="1"/>
</dbReference>
<sequence>MLGDDVERRRRRSRISPASCSGGAVPPVGDHGDLGAGPAPVVAARARVRGGVGAPRREAAHAGGPLGQHQPNVERQVRVPRRRRLPPLRHLRGHRLHPRLPPPPRPRPDPVLGVVRVLLCSFLPRRVAALQVRRPASLRPQGILNVAVALLDPYILSMPLSRAPPAFVLKDLPMAAPRPRPVNRSGKRIDEEENDDDDEGFEQDPEKGALMVDRSGRWRSVGLLEVYPQVKVRAEEVPLPVGLFEEPTSIIPRAIESLSLEGHSSSGTQAKCGTNSENNPPLRYEKSLPKSFPQSFNSTFIVIASRPVGENTGTNAKVSLISRPRAVLSSPDNDDLIGNQNRKHEGKSPHSKKQSTNQHLRNQEKLNHKNTRVQKPPSRANPIAKSGNGIKKKDNLLTK</sequence>
<feature type="compositionally biased region" description="Acidic residues" evidence="1">
    <location>
        <begin position="191"/>
        <end position="203"/>
    </location>
</feature>
<feature type="compositionally biased region" description="Polar residues" evidence="1">
    <location>
        <begin position="268"/>
        <end position="279"/>
    </location>
</feature>
<feature type="compositionally biased region" description="Low complexity" evidence="1">
    <location>
        <begin position="36"/>
        <end position="45"/>
    </location>
</feature>
<feature type="region of interest" description="Disordered" evidence="1">
    <location>
        <begin position="1"/>
        <end position="73"/>
    </location>
</feature>
<proteinExistence type="predicted"/>
<accession>A0A6V7PJ32</accession>
<feature type="region of interest" description="Disordered" evidence="1">
    <location>
        <begin position="327"/>
        <end position="399"/>
    </location>
</feature>
<feature type="region of interest" description="Disordered" evidence="1">
    <location>
        <begin position="176"/>
        <end position="208"/>
    </location>
</feature>
<feature type="region of interest" description="Disordered" evidence="1">
    <location>
        <begin position="262"/>
        <end position="290"/>
    </location>
</feature>
<evidence type="ECO:0000256" key="1">
    <source>
        <dbReference type="SAM" id="MobiDB-lite"/>
    </source>
</evidence>
<evidence type="ECO:0000313" key="2">
    <source>
        <dbReference type="EMBL" id="CAD1830882.1"/>
    </source>
</evidence>
<dbReference type="EMBL" id="LR862148">
    <property type="protein sequence ID" value="CAD1830882.1"/>
    <property type="molecule type" value="Genomic_DNA"/>
</dbReference>
<dbReference type="AlphaFoldDB" id="A0A6V7PJ32"/>
<dbReference type="PANTHER" id="PTHR38932:SF1">
    <property type="entry name" value="DUF4005 DOMAIN-CONTAINING PROTEIN"/>
    <property type="match status" value="1"/>
</dbReference>